<dbReference type="RefSeq" id="WP_127706068.1">
    <property type="nucleotide sequence ID" value="NZ_SACO01000002.1"/>
</dbReference>
<evidence type="ECO:0000313" key="3">
    <source>
        <dbReference type="Proteomes" id="UP000282837"/>
    </source>
</evidence>
<dbReference type="PANTHER" id="PTHR43677:SF3">
    <property type="entry name" value="PROSTAGLANDIN REDUCTASE 3"/>
    <property type="match status" value="1"/>
</dbReference>
<proteinExistence type="predicted"/>
<dbReference type="InterPro" id="IPR020843">
    <property type="entry name" value="ER"/>
</dbReference>
<dbReference type="InterPro" id="IPR013149">
    <property type="entry name" value="ADH-like_C"/>
</dbReference>
<dbReference type="Gene3D" id="3.40.50.720">
    <property type="entry name" value="NAD(P)-binding Rossmann-like Domain"/>
    <property type="match status" value="1"/>
</dbReference>
<protein>
    <submittedName>
        <fullName evidence="2">Alcohol dehydrogenase</fullName>
    </submittedName>
</protein>
<dbReference type="SMART" id="SM00829">
    <property type="entry name" value="PKS_ER"/>
    <property type="match status" value="1"/>
</dbReference>
<comment type="caution">
    <text evidence="2">The sequence shown here is derived from an EMBL/GenBank/DDBJ whole genome shotgun (WGS) entry which is preliminary data.</text>
</comment>
<evidence type="ECO:0000313" key="2">
    <source>
        <dbReference type="EMBL" id="RVU06929.1"/>
    </source>
</evidence>
<dbReference type="Gene3D" id="3.90.180.10">
    <property type="entry name" value="Medium-chain alcohol dehydrogenases, catalytic domain"/>
    <property type="match status" value="1"/>
</dbReference>
<gene>
    <name evidence="2" type="ORF">EOE18_02925</name>
</gene>
<dbReference type="PANTHER" id="PTHR43677">
    <property type="entry name" value="SHORT-CHAIN DEHYDROGENASE/REDUCTASE"/>
    <property type="match status" value="1"/>
</dbReference>
<dbReference type="Proteomes" id="UP000282837">
    <property type="component" value="Unassembled WGS sequence"/>
</dbReference>
<dbReference type="EMBL" id="SACO01000002">
    <property type="protein sequence ID" value="RVU06929.1"/>
    <property type="molecule type" value="Genomic_DNA"/>
</dbReference>
<sequence>MSQTYRAIMLEGQADSFRAASAIRTLTTRPLEAGEVLVRNHYCGINGIFDTHIAKEKVDYVTINYPSFTGVEALGVVEEVGAGVTDLAVGDAVVTTRFPGGYREINIAPVGHFVKVPAAHPDWLALYSTGVAAMVALDVTGQLQPGETVAISAAAGGLGQFMVQIALRRGCHVVAIAGGPEKADYLRSMGAHRVVDYRAEDLAQVLAEEYPEKLDVAVDTVSGPTHDALLANLARGGRLVIGGVASDRVEGGPPKVLCPRIGHSIYLKGASVRGFMNGLLTQHWPEARAKLAAMYQAGELTVRLDQPVGVGLESVYDAVERMLAGASMGKIIVDVRSA</sequence>
<dbReference type="OrthoDB" id="9809185at2"/>
<dbReference type="SUPFAM" id="SSF51735">
    <property type="entry name" value="NAD(P)-binding Rossmann-fold domains"/>
    <property type="match status" value="1"/>
</dbReference>
<name>A0A3S3TRM2_9SPHN</name>
<keyword evidence="3" id="KW-1185">Reference proteome</keyword>
<dbReference type="GO" id="GO:0016491">
    <property type="term" value="F:oxidoreductase activity"/>
    <property type="evidence" value="ECO:0007669"/>
    <property type="project" value="InterPro"/>
</dbReference>
<dbReference type="AlphaFoldDB" id="A0A3S3TRM2"/>
<organism evidence="2 3">
    <name type="scientific">Novosphingobium umbonatum</name>
    <dbReference type="NCBI Taxonomy" id="1908524"/>
    <lineage>
        <taxon>Bacteria</taxon>
        <taxon>Pseudomonadati</taxon>
        <taxon>Pseudomonadota</taxon>
        <taxon>Alphaproteobacteria</taxon>
        <taxon>Sphingomonadales</taxon>
        <taxon>Sphingomonadaceae</taxon>
        <taxon>Novosphingobium</taxon>
    </lineage>
</organism>
<dbReference type="InterPro" id="IPR036291">
    <property type="entry name" value="NAD(P)-bd_dom_sf"/>
</dbReference>
<dbReference type="InterPro" id="IPR013154">
    <property type="entry name" value="ADH-like_N"/>
</dbReference>
<dbReference type="InterPro" id="IPR011032">
    <property type="entry name" value="GroES-like_sf"/>
</dbReference>
<reference evidence="2 3" key="1">
    <citation type="submission" date="2019-01" db="EMBL/GenBank/DDBJ databases">
        <authorList>
            <person name="Chen W.-M."/>
        </authorList>
    </citation>
    <scope>NUCLEOTIDE SEQUENCE [LARGE SCALE GENOMIC DNA]</scope>
    <source>
        <strain evidence="2 3">FSY-9</strain>
    </source>
</reference>
<dbReference type="InterPro" id="IPR051397">
    <property type="entry name" value="Zn-ADH-like_protein"/>
</dbReference>
<evidence type="ECO:0000259" key="1">
    <source>
        <dbReference type="SMART" id="SM00829"/>
    </source>
</evidence>
<dbReference type="Pfam" id="PF00107">
    <property type="entry name" value="ADH_zinc_N"/>
    <property type="match status" value="1"/>
</dbReference>
<accession>A0A3S3TRM2</accession>
<dbReference type="SUPFAM" id="SSF50129">
    <property type="entry name" value="GroES-like"/>
    <property type="match status" value="1"/>
</dbReference>
<feature type="domain" description="Enoyl reductase (ER)" evidence="1">
    <location>
        <begin position="12"/>
        <end position="333"/>
    </location>
</feature>
<dbReference type="Pfam" id="PF08240">
    <property type="entry name" value="ADH_N"/>
    <property type="match status" value="1"/>
</dbReference>